<dbReference type="GO" id="GO:0005783">
    <property type="term" value="C:endoplasmic reticulum"/>
    <property type="evidence" value="ECO:0007669"/>
    <property type="project" value="UniProtKB-ARBA"/>
</dbReference>
<comment type="similarity">
    <text evidence="3">Belongs to the PRA1 family.</text>
</comment>
<proteinExistence type="inferred from homology"/>
<evidence type="ECO:0000256" key="3">
    <source>
        <dbReference type="ARBA" id="ARBA00006483"/>
    </source>
</evidence>
<keyword evidence="5 7" id="KW-1133">Transmembrane helix</keyword>
<keyword evidence="6 7" id="KW-0472">Membrane</keyword>
<dbReference type="GO" id="GO:0016020">
    <property type="term" value="C:membrane"/>
    <property type="evidence" value="ECO:0007669"/>
    <property type="project" value="UniProtKB-SubCell"/>
</dbReference>
<feature type="transmembrane region" description="Helical" evidence="7">
    <location>
        <begin position="222"/>
        <end position="239"/>
    </location>
</feature>
<dbReference type="GO" id="GO:0016192">
    <property type="term" value="P:vesicle-mediated transport"/>
    <property type="evidence" value="ECO:0007669"/>
    <property type="project" value="UniProtKB-ARBA"/>
</dbReference>
<comment type="subcellular location">
    <subcellularLocation>
        <location evidence="2">Membrane</location>
        <topology evidence="2">Multi-pass membrane protein</topology>
    </subcellularLocation>
</comment>
<dbReference type="AlphaFoldDB" id="A0ABD1YGN5"/>
<protein>
    <recommendedName>
        <fullName evidence="10">PRA1 family protein</fullName>
    </recommendedName>
</protein>
<evidence type="ECO:0008006" key="10">
    <source>
        <dbReference type="Google" id="ProtNLM"/>
    </source>
</evidence>
<feature type="transmembrane region" description="Helical" evidence="7">
    <location>
        <begin position="297"/>
        <end position="315"/>
    </location>
</feature>
<keyword evidence="4 7" id="KW-0812">Transmembrane</keyword>
<keyword evidence="9" id="KW-1185">Reference proteome</keyword>
<evidence type="ECO:0000313" key="9">
    <source>
        <dbReference type="Proteomes" id="UP001605036"/>
    </source>
</evidence>
<dbReference type="PANTHER" id="PTHR19317:SF1">
    <property type="entry name" value="PRA1 FAMILY PROTEIN H"/>
    <property type="match status" value="1"/>
</dbReference>
<evidence type="ECO:0000256" key="1">
    <source>
        <dbReference type="ARBA" id="ARBA00002501"/>
    </source>
</evidence>
<evidence type="ECO:0000313" key="8">
    <source>
        <dbReference type="EMBL" id="KAL2628689.1"/>
    </source>
</evidence>
<comment type="function">
    <text evidence="1">May be involved in both secretory and endocytic intracellular trafficking in the endosomal/prevacuolar compartments.</text>
</comment>
<gene>
    <name evidence="8" type="ORF">R1flu_013375</name>
</gene>
<name>A0ABD1YGN5_9MARC</name>
<dbReference type="Pfam" id="PF03208">
    <property type="entry name" value="PRA1"/>
    <property type="match status" value="1"/>
</dbReference>
<reference evidence="8 9" key="1">
    <citation type="submission" date="2024-09" db="EMBL/GenBank/DDBJ databases">
        <title>Chromosome-scale assembly of Riccia fluitans.</title>
        <authorList>
            <person name="Paukszto L."/>
            <person name="Sawicki J."/>
            <person name="Karawczyk K."/>
            <person name="Piernik-Szablinska J."/>
            <person name="Szczecinska M."/>
            <person name="Mazdziarz M."/>
        </authorList>
    </citation>
    <scope>NUCLEOTIDE SEQUENCE [LARGE SCALE GENOMIC DNA]</scope>
    <source>
        <strain evidence="8">Rf_01</strain>
        <tissue evidence="8">Aerial parts of the thallus</tissue>
    </source>
</reference>
<evidence type="ECO:0000256" key="7">
    <source>
        <dbReference type="SAM" id="Phobius"/>
    </source>
</evidence>
<accession>A0ABD1YGN5</accession>
<dbReference type="Proteomes" id="UP001605036">
    <property type="component" value="Unassembled WGS sequence"/>
</dbReference>
<evidence type="ECO:0000256" key="4">
    <source>
        <dbReference type="ARBA" id="ARBA00022692"/>
    </source>
</evidence>
<evidence type="ECO:0000256" key="2">
    <source>
        <dbReference type="ARBA" id="ARBA00004141"/>
    </source>
</evidence>
<comment type="caution">
    <text evidence="8">The sequence shown here is derived from an EMBL/GenBank/DDBJ whole genome shotgun (WGS) entry which is preliminary data.</text>
</comment>
<evidence type="ECO:0000256" key="5">
    <source>
        <dbReference type="ARBA" id="ARBA00022989"/>
    </source>
</evidence>
<evidence type="ECO:0000256" key="6">
    <source>
        <dbReference type="ARBA" id="ARBA00023136"/>
    </source>
</evidence>
<organism evidence="8 9">
    <name type="scientific">Riccia fluitans</name>
    <dbReference type="NCBI Taxonomy" id="41844"/>
    <lineage>
        <taxon>Eukaryota</taxon>
        <taxon>Viridiplantae</taxon>
        <taxon>Streptophyta</taxon>
        <taxon>Embryophyta</taxon>
        <taxon>Marchantiophyta</taxon>
        <taxon>Marchantiopsida</taxon>
        <taxon>Marchantiidae</taxon>
        <taxon>Marchantiales</taxon>
        <taxon>Ricciaceae</taxon>
        <taxon>Riccia</taxon>
    </lineage>
</organism>
<dbReference type="EMBL" id="JBHFFA010000004">
    <property type="protein sequence ID" value="KAL2628689.1"/>
    <property type="molecule type" value="Genomic_DNA"/>
</dbReference>
<sequence>MLKEKDREELASSEFVRKPLRSQASRRRREDANAKCALVTPTADEISGVVSGFGGGIRRRARILLGFCTGGFTEIDNSGVCPPVCTVFGTVLLGTRHLRTGLCEEDEFTYCDTEMLFSVNPLSLCMSQSTFEAWLRESGHLEILDKCTVDQARAEGHSSFSAIMKALRINPFRSLTIEDCCKGPVSWTGEFFDCGLGPKETYSFPRSLTQTKLRMEENVKRYTGNYLVLALVILLCYLYKIPVALLGIMSILALWDTVRVYINSRGLTQNSFRFRALQILGNIGTIFIMMYCKVAVALAWGSLTSLLVVFIHSMLRRITVLKHPRKPAELRT</sequence>
<dbReference type="InterPro" id="IPR004895">
    <property type="entry name" value="Prenylated_rab_accept_PRA1"/>
</dbReference>
<dbReference type="PANTHER" id="PTHR19317">
    <property type="entry name" value="PRENYLATED RAB ACCEPTOR 1-RELATED"/>
    <property type="match status" value="1"/>
</dbReference>